<name>A0A9W8CJT9_9FUNG</name>
<evidence type="ECO:0000313" key="1">
    <source>
        <dbReference type="EMBL" id="KAJ1645225.1"/>
    </source>
</evidence>
<evidence type="ECO:0000313" key="2">
    <source>
        <dbReference type="Proteomes" id="UP001145021"/>
    </source>
</evidence>
<dbReference type="EMBL" id="JANBOH010000117">
    <property type="protein sequence ID" value="KAJ1645225.1"/>
    <property type="molecule type" value="Genomic_DNA"/>
</dbReference>
<dbReference type="Proteomes" id="UP001145021">
    <property type="component" value="Unassembled WGS sequence"/>
</dbReference>
<accession>A0A9W8CJT9</accession>
<reference evidence="1" key="1">
    <citation type="submission" date="2022-07" db="EMBL/GenBank/DDBJ databases">
        <title>Phylogenomic reconstructions and comparative analyses of Kickxellomycotina fungi.</title>
        <authorList>
            <person name="Reynolds N.K."/>
            <person name="Stajich J.E."/>
            <person name="Barry K."/>
            <person name="Grigoriev I.V."/>
            <person name="Crous P."/>
            <person name="Smith M.E."/>
        </authorList>
    </citation>
    <scope>NUCLEOTIDE SEQUENCE</scope>
    <source>
        <strain evidence="1">NBRC 105413</strain>
    </source>
</reference>
<protein>
    <submittedName>
        <fullName evidence="1">Uncharacterized protein</fullName>
    </submittedName>
</protein>
<proteinExistence type="predicted"/>
<keyword evidence="2" id="KW-1185">Reference proteome</keyword>
<organism evidence="1 2">
    <name type="scientific">Coemansia asiatica</name>
    <dbReference type="NCBI Taxonomy" id="1052880"/>
    <lineage>
        <taxon>Eukaryota</taxon>
        <taxon>Fungi</taxon>
        <taxon>Fungi incertae sedis</taxon>
        <taxon>Zoopagomycota</taxon>
        <taxon>Kickxellomycotina</taxon>
        <taxon>Kickxellomycetes</taxon>
        <taxon>Kickxellales</taxon>
        <taxon>Kickxellaceae</taxon>
        <taxon>Coemansia</taxon>
    </lineage>
</organism>
<gene>
    <name evidence="1" type="ORF">LPJ64_003158</name>
</gene>
<sequence length="378" mass="42484">MQLPRGPMLCISAMSTIRYFLETKAKFWEQLTTTRDPQLVQIPDISFCPNPEIPVISKTVKMSNGEKIKARLVNSITRPTVVNEIFEHIQRSFEQQQAASNTSGMGFLHYGTHNCMAPGLFLRGSEALQHAFSDDRHLLDIVSRWSKYAMGETTANLHQDVSTLLFQISSYCHTAGLNVAFLVDKADSLAENSHEISSSNSSASNRSCQAILSHLLLIKRLPCFALLLSASDDERAETVSTSLGTCNIRVRPFFSSSEAIKLVQSLSFGKDDRIWLIKELVNRTWRHPQQLVRLCNLLENTYGEHIDSYHASDILSCVARLSEEPYLDFKPSPFALMRPSYHSGQNSASKSVMSILSMDSAFYWPVDLNYMSMCVSTH</sequence>
<dbReference type="AlphaFoldDB" id="A0A9W8CJT9"/>
<comment type="caution">
    <text evidence="1">The sequence shown here is derived from an EMBL/GenBank/DDBJ whole genome shotgun (WGS) entry which is preliminary data.</text>
</comment>